<evidence type="ECO:0000256" key="6">
    <source>
        <dbReference type="ARBA" id="ARBA00022679"/>
    </source>
</evidence>
<dbReference type="PROSITE" id="PS01240">
    <property type="entry name" value="PNP_MTAP_2"/>
    <property type="match status" value="1"/>
</dbReference>
<proteinExistence type="inferred from homology"/>
<evidence type="ECO:0000256" key="7">
    <source>
        <dbReference type="PIRNR" id="PIRNR000477"/>
    </source>
</evidence>
<dbReference type="Gene3D" id="3.40.50.1580">
    <property type="entry name" value="Nucleoside phosphorylase domain"/>
    <property type="match status" value="1"/>
</dbReference>
<dbReference type="InterPro" id="IPR011270">
    <property type="entry name" value="Pur_Nuc_Pase_Ino/Guo-sp"/>
</dbReference>
<dbReference type="GO" id="GO:0009116">
    <property type="term" value="P:nucleoside metabolic process"/>
    <property type="evidence" value="ECO:0007669"/>
    <property type="project" value="InterPro"/>
</dbReference>
<keyword evidence="5 7" id="KW-0328">Glycosyltransferase</keyword>
<evidence type="ECO:0000256" key="3">
    <source>
        <dbReference type="ARBA" id="ARBA00011233"/>
    </source>
</evidence>
<dbReference type="EC" id="2.4.2.1" evidence="7"/>
<dbReference type="NCBIfam" id="TIGR01697">
    <property type="entry name" value="PNPH-PUNA-XAPA"/>
    <property type="match status" value="1"/>
</dbReference>
<reference evidence="10" key="1">
    <citation type="submission" date="2022-01" db="EMBL/GenBank/DDBJ databases">
        <title>Novel bile acid biosynthetic pathways are enriched in the microbiome of centenarians.</title>
        <authorList>
            <person name="Sato Y."/>
            <person name="Atarashi K."/>
            <person name="Plichta R.D."/>
            <person name="Arai Y."/>
            <person name="Sasajima S."/>
            <person name="Kearney M.S."/>
            <person name="Suda W."/>
            <person name="Takeshita K."/>
            <person name="Sasaki T."/>
            <person name="Okamoto S."/>
            <person name="Skelly N.A."/>
            <person name="Okamura Y."/>
            <person name="Vlamakis H."/>
            <person name="Li Y."/>
            <person name="Tanoue T."/>
            <person name="Takei H."/>
            <person name="Nittono H."/>
            <person name="Narushima S."/>
            <person name="Irie J."/>
            <person name="Itoh H."/>
            <person name="Moriya K."/>
            <person name="Sugiura Y."/>
            <person name="Suematsu M."/>
            <person name="Moritoki N."/>
            <person name="Shibata S."/>
            <person name="Littman R.D."/>
            <person name="Fischbach A.M."/>
            <person name="Uwamino Y."/>
            <person name="Inoue T."/>
            <person name="Honda A."/>
            <person name="Hattori M."/>
            <person name="Murai T."/>
            <person name="Xavier J.R."/>
            <person name="Hirose N."/>
            <person name="Honda K."/>
        </authorList>
    </citation>
    <scope>NUCLEOTIDE SEQUENCE</scope>
    <source>
        <strain evidence="10">CE91-St3</strain>
    </source>
</reference>
<dbReference type="PIRSF" id="PIRSF000477">
    <property type="entry name" value="PurNPase"/>
    <property type="match status" value="1"/>
</dbReference>
<comment type="caution">
    <text evidence="10">The sequence shown here is derived from an EMBL/GenBank/DDBJ whole genome shotgun (WGS) entry which is preliminary data.</text>
</comment>
<dbReference type="GO" id="GO:0004731">
    <property type="term" value="F:purine-nucleoside phosphorylase activity"/>
    <property type="evidence" value="ECO:0007669"/>
    <property type="project" value="UniProtKB-EC"/>
</dbReference>
<dbReference type="InterPro" id="IPR035994">
    <property type="entry name" value="Nucleoside_phosphorylase_sf"/>
</dbReference>
<dbReference type="InterPro" id="IPR011268">
    <property type="entry name" value="Purine_phosphorylase"/>
</dbReference>
<dbReference type="AlphaFoldDB" id="A0AA37NF98"/>
<evidence type="ECO:0000256" key="5">
    <source>
        <dbReference type="ARBA" id="ARBA00022676"/>
    </source>
</evidence>
<dbReference type="Proteomes" id="UP001055114">
    <property type="component" value="Unassembled WGS sequence"/>
</dbReference>
<feature type="binding site" evidence="8">
    <location>
        <position position="238"/>
    </location>
    <ligand>
        <name>a purine D-ribonucleoside</name>
        <dbReference type="ChEBI" id="CHEBI:142355"/>
    </ligand>
</feature>
<dbReference type="GO" id="GO:0005737">
    <property type="term" value="C:cytoplasm"/>
    <property type="evidence" value="ECO:0007669"/>
    <property type="project" value="TreeGrafter"/>
</dbReference>
<dbReference type="CDD" id="cd09009">
    <property type="entry name" value="PNP-EcPNPII_like"/>
    <property type="match status" value="1"/>
</dbReference>
<evidence type="ECO:0000259" key="9">
    <source>
        <dbReference type="Pfam" id="PF01048"/>
    </source>
</evidence>
<evidence type="ECO:0000256" key="4">
    <source>
        <dbReference type="ARBA" id="ARBA00022553"/>
    </source>
</evidence>
<comment type="subunit">
    <text evidence="3">Homotrimer.</text>
</comment>
<accession>A0AA37NF98</accession>
<feature type="binding site" evidence="8">
    <location>
        <position position="196"/>
    </location>
    <ligand>
        <name>a purine D-ribonucleoside</name>
        <dbReference type="ChEBI" id="CHEBI:142355"/>
    </ligand>
</feature>
<evidence type="ECO:0000313" key="11">
    <source>
        <dbReference type="Proteomes" id="UP001055114"/>
    </source>
</evidence>
<dbReference type="InterPro" id="IPR018099">
    <property type="entry name" value="Purine_phosphorylase-2_CS"/>
</dbReference>
<comment type="pathway">
    <text evidence="1 7">Purine metabolism; purine nucleoside salvage.</text>
</comment>
<gene>
    <name evidence="10" type="ORF">CE91St3_38950</name>
</gene>
<dbReference type="SUPFAM" id="SSF53167">
    <property type="entry name" value="Purine and uridine phosphorylases"/>
    <property type="match status" value="1"/>
</dbReference>
<comment type="function">
    <text evidence="7">The purine nucleoside phosphorylases catalyze the phosphorolytic breakdown of the N-glycosidic bond in the beta-(deoxy)ribonucleoside molecules, with the formation of the corresponding free purine bases and pentose-1-phosphate.</text>
</comment>
<dbReference type="FunFam" id="3.40.50.1580:FF:000010">
    <property type="entry name" value="Purine nucleoside phosphorylase"/>
    <property type="match status" value="1"/>
</dbReference>
<name>A0AA37NF98_9BACT</name>
<evidence type="ECO:0000256" key="2">
    <source>
        <dbReference type="ARBA" id="ARBA00006751"/>
    </source>
</evidence>
<evidence type="ECO:0000256" key="8">
    <source>
        <dbReference type="PIRSR" id="PIRSR000477-2"/>
    </source>
</evidence>
<evidence type="ECO:0000313" key="10">
    <source>
        <dbReference type="EMBL" id="GKH74032.1"/>
    </source>
</evidence>
<sequence length="276" mass="29943">MYMNTNDNTIYREAVGYLSSRITGNPETAIILGSGLGSLADQIEEAVVIPYSEIPHFMHSTAAGHKGNFICGRLGGKPVLAMQGRFHYYEGYTMQQVTFPVRVMKLLGIKNLLVSNAAGGINTSFKVGDLMIIRDHINMIPNPLIGPNDEQFGTRFPDMTRAYDREFIGLVEEIAASHGISLKKGVYVGLTGPSFETPAEYAFYGRVGGDAIGMSTVPEVIVARHAGLRVFGMSVITNEGYHFADDFVNDGADVIVAANQAAAVMTILFRELVAKI</sequence>
<evidence type="ECO:0000256" key="1">
    <source>
        <dbReference type="ARBA" id="ARBA00005058"/>
    </source>
</evidence>
<dbReference type="InterPro" id="IPR000845">
    <property type="entry name" value="Nucleoside_phosphorylase_d"/>
</dbReference>
<keyword evidence="6 7" id="KW-0808">Transferase</keyword>
<feature type="binding site" evidence="8">
    <location>
        <position position="215"/>
    </location>
    <ligand>
        <name>phosphate</name>
        <dbReference type="ChEBI" id="CHEBI:43474"/>
    </ligand>
</feature>
<comment type="similarity">
    <text evidence="2 7">Belongs to the PNP/MTAP phosphorylase family.</text>
</comment>
<dbReference type="EMBL" id="BQNZ01000004">
    <property type="protein sequence ID" value="GKH74032.1"/>
    <property type="molecule type" value="Genomic_DNA"/>
</dbReference>
<keyword evidence="4" id="KW-0597">Phosphoprotein</keyword>
<dbReference type="PANTHER" id="PTHR11904:SF9">
    <property type="entry name" value="PURINE NUCLEOSIDE PHOSPHORYLASE-RELATED"/>
    <property type="match status" value="1"/>
</dbReference>
<feature type="binding site" evidence="8">
    <location>
        <position position="34"/>
    </location>
    <ligand>
        <name>phosphate</name>
        <dbReference type="ChEBI" id="CHEBI:43474"/>
    </ligand>
</feature>
<dbReference type="Pfam" id="PF01048">
    <property type="entry name" value="PNP_UDP_1"/>
    <property type="match status" value="1"/>
</dbReference>
<dbReference type="NCBIfam" id="NF006054">
    <property type="entry name" value="PRK08202.1"/>
    <property type="match status" value="1"/>
</dbReference>
<dbReference type="PANTHER" id="PTHR11904">
    <property type="entry name" value="METHYLTHIOADENOSINE/PURINE NUCLEOSIDE PHOSPHORYLASE"/>
    <property type="match status" value="1"/>
</dbReference>
<feature type="binding site" evidence="8">
    <location>
        <position position="65"/>
    </location>
    <ligand>
        <name>phosphate</name>
        <dbReference type="ChEBI" id="CHEBI:43474"/>
    </ligand>
</feature>
<organism evidence="10 11">
    <name type="scientific">Parabacteroides merdae</name>
    <dbReference type="NCBI Taxonomy" id="46503"/>
    <lineage>
        <taxon>Bacteria</taxon>
        <taxon>Pseudomonadati</taxon>
        <taxon>Bacteroidota</taxon>
        <taxon>Bacteroidia</taxon>
        <taxon>Bacteroidales</taxon>
        <taxon>Tannerellaceae</taxon>
        <taxon>Parabacteroides</taxon>
    </lineage>
</organism>
<feature type="binding site" evidence="8">
    <location>
        <begin position="85"/>
        <end position="87"/>
    </location>
    <ligand>
        <name>phosphate</name>
        <dbReference type="ChEBI" id="CHEBI:43474"/>
    </ligand>
</feature>
<protein>
    <recommendedName>
        <fullName evidence="7">Purine nucleoside phosphorylase</fullName>
        <ecNumber evidence="7">2.4.2.1</ecNumber>
    </recommendedName>
    <alternativeName>
        <fullName evidence="7">Inosine-guanosine phosphorylase</fullName>
    </alternativeName>
</protein>
<feature type="domain" description="Nucleoside phosphorylase" evidence="9">
    <location>
        <begin position="29"/>
        <end position="273"/>
    </location>
</feature>
<dbReference type="NCBIfam" id="TIGR01700">
    <property type="entry name" value="PNPH"/>
    <property type="match status" value="1"/>
</dbReference>
<feature type="binding site" evidence="8">
    <location>
        <position position="117"/>
    </location>
    <ligand>
        <name>phosphate</name>
        <dbReference type="ChEBI" id="CHEBI:43474"/>
    </ligand>
</feature>